<dbReference type="CDD" id="cd00118">
    <property type="entry name" value="LysM"/>
    <property type="match status" value="1"/>
</dbReference>
<evidence type="ECO:0000256" key="1">
    <source>
        <dbReference type="SAM" id="SignalP"/>
    </source>
</evidence>
<feature type="domain" description="LysM" evidence="2">
    <location>
        <begin position="127"/>
        <end position="173"/>
    </location>
</feature>
<reference evidence="3 4" key="1">
    <citation type="submission" date="2019-03" db="EMBL/GenBank/DDBJ databases">
        <title>Genomic Encyclopedia of Type Strains, Phase IV (KMG-IV): sequencing the most valuable type-strain genomes for metagenomic binning, comparative biology and taxonomic classification.</title>
        <authorList>
            <person name="Goeker M."/>
        </authorList>
    </citation>
    <scope>NUCLEOTIDE SEQUENCE [LARGE SCALE GENOMIC DNA]</scope>
    <source>
        <strain evidence="3 4">DSM 24830</strain>
    </source>
</reference>
<dbReference type="PROSITE" id="PS51782">
    <property type="entry name" value="LYSM"/>
    <property type="match status" value="1"/>
</dbReference>
<feature type="chain" id="PRO_5020920780" evidence="1">
    <location>
        <begin position="26"/>
        <end position="174"/>
    </location>
</feature>
<name>A0A4R1F3I0_9GAMM</name>
<dbReference type="EMBL" id="SMFQ01000002">
    <property type="protein sequence ID" value="TCJ88797.1"/>
    <property type="molecule type" value="Genomic_DNA"/>
</dbReference>
<keyword evidence="1" id="KW-0732">Signal</keyword>
<feature type="signal peptide" evidence="1">
    <location>
        <begin position="1"/>
        <end position="25"/>
    </location>
</feature>
<dbReference type="Pfam" id="PF01476">
    <property type="entry name" value="LysM"/>
    <property type="match status" value="1"/>
</dbReference>
<dbReference type="SUPFAM" id="SSF54106">
    <property type="entry name" value="LysM domain"/>
    <property type="match status" value="1"/>
</dbReference>
<evidence type="ECO:0000259" key="2">
    <source>
        <dbReference type="PROSITE" id="PS51782"/>
    </source>
</evidence>
<dbReference type="InterPro" id="IPR036779">
    <property type="entry name" value="LysM_dom_sf"/>
</dbReference>
<dbReference type="RefSeq" id="WP_165874601.1">
    <property type="nucleotide sequence ID" value="NZ_BAAAFU010000008.1"/>
</dbReference>
<dbReference type="SMART" id="SM00257">
    <property type="entry name" value="LysM"/>
    <property type="match status" value="1"/>
</dbReference>
<keyword evidence="4" id="KW-1185">Reference proteome</keyword>
<protein>
    <submittedName>
        <fullName evidence="3">LysM domain-containing protein</fullName>
    </submittedName>
</protein>
<gene>
    <name evidence="3" type="ORF">EV695_0656</name>
</gene>
<dbReference type="InterPro" id="IPR018392">
    <property type="entry name" value="LysM"/>
</dbReference>
<dbReference type="Proteomes" id="UP000294887">
    <property type="component" value="Unassembled WGS sequence"/>
</dbReference>
<dbReference type="Gene3D" id="3.10.350.10">
    <property type="entry name" value="LysM domain"/>
    <property type="match status" value="1"/>
</dbReference>
<comment type="caution">
    <text evidence="3">The sequence shown here is derived from an EMBL/GenBank/DDBJ whole genome shotgun (WGS) entry which is preliminary data.</text>
</comment>
<evidence type="ECO:0000313" key="3">
    <source>
        <dbReference type="EMBL" id="TCJ88797.1"/>
    </source>
</evidence>
<dbReference type="AlphaFoldDB" id="A0A4R1F3I0"/>
<accession>A0A4R1F3I0</accession>
<sequence>MKNIKLTLATTLSVMALAFTGNAFADGDRNHNSFERQVNKSKVQKVKHKKYAHNKTITKRVVVKNTPTRKVVVTKTSFRQPVANKHVKTKRFQHVKRFNKQYNRYQQRVRYDNRNKRYNQKRVSKQIAYSVRPGDTLIQISYKTGVSVQRLARLNRINNRNLNRLVVGQVLRLI</sequence>
<proteinExistence type="predicted"/>
<organism evidence="3 4">
    <name type="scientific">Cocleimonas flava</name>
    <dbReference type="NCBI Taxonomy" id="634765"/>
    <lineage>
        <taxon>Bacteria</taxon>
        <taxon>Pseudomonadati</taxon>
        <taxon>Pseudomonadota</taxon>
        <taxon>Gammaproteobacteria</taxon>
        <taxon>Thiotrichales</taxon>
        <taxon>Thiotrichaceae</taxon>
        <taxon>Cocleimonas</taxon>
    </lineage>
</organism>
<evidence type="ECO:0000313" key="4">
    <source>
        <dbReference type="Proteomes" id="UP000294887"/>
    </source>
</evidence>